<dbReference type="EMBL" id="WNWW01000759">
    <property type="protein sequence ID" value="KAF3422189.1"/>
    <property type="molecule type" value="Genomic_DNA"/>
</dbReference>
<sequence length="138" mass="15154">MSESLDNDPTLIAGGMGQAKGQRLTDQPTNPTDDNFRSLKIDSPTTARAINHAIRPPDYAEVPTSRLRAGVAIIMLGFDGETGGNGQHIRLLRKTRDPTSVVLSLFIRCCIMNDNTTKSSFQLKVLRSSQKINDNNKQ</sequence>
<comment type="caution">
    <text evidence="2">The sequence shown here is derived from an EMBL/GenBank/DDBJ whole genome shotgun (WGS) entry which is preliminary data.</text>
</comment>
<protein>
    <submittedName>
        <fullName evidence="2">Uncharacterized protein</fullName>
    </submittedName>
</protein>
<organism evidence="2 3">
    <name type="scientific">Frieseomelitta varia</name>
    <dbReference type="NCBI Taxonomy" id="561572"/>
    <lineage>
        <taxon>Eukaryota</taxon>
        <taxon>Metazoa</taxon>
        <taxon>Ecdysozoa</taxon>
        <taxon>Arthropoda</taxon>
        <taxon>Hexapoda</taxon>
        <taxon>Insecta</taxon>
        <taxon>Pterygota</taxon>
        <taxon>Neoptera</taxon>
        <taxon>Endopterygota</taxon>
        <taxon>Hymenoptera</taxon>
        <taxon>Apocrita</taxon>
        <taxon>Aculeata</taxon>
        <taxon>Apoidea</taxon>
        <taxon>Anthophila</taxon>
        <taxon>Apidae</taxon>
        <taxon>Frieseomelitta</taxon>
    </lineage>
</organism>
<proteinExistence type="predicted"/>
<accession>A0A833VVU1</accession>
<evidence type="ECO:0000313" key="3">
    <source>
        <dbReference type="Proteomes" id="UP000655588"/>
    </source>
</evidence>
<reference evidence="2" key="1">
    <citation type="submission" date="2019-11" db="EMBL/GenBank/DDBJ databases">
        <title>The nuclear and mitochondrial genomes of Frieseomelitta varia - a highly eusocial stingless bee (Meliponini) with a permanently sterile worker caste.</title>
        <authorList>
            <person name="Freitas F.C.P."/>
            <person name="Lourenco A.P."/>
            <person name="Nunes F.M.F."/>
            <person name="Paschoal A.R."/>
            <person name="Abreu F.C.P."/>
            <person name="Barbin F.O."/>
            <person name="Bataglia L."/>
            <person name="Cardoso-Junior C.A.M."/>
            <person name="Cervoni M.S."/>
            <person name="Silva S.R."/>
            <person name="Dalarmi F."/>
            <person name="Del Lama M.A."/>
            <person name="Depintor T.S."/>
            <person name="Ferreira K.M."/>
            <person name="Goria P.S."/>
            <person name="Jaskot M.C."/>
            <person name="Lago D.C."/>
            <person name="Luna-Lucena D."/>
            <person name="Moda L.M."/>
            <person name="Nascimento L."/>
            <person name="Pedrino M."/>
            <person name="Rabico F.O."/>
            <person name="Sanches F.C."/>
            <person name="Santos D.E."/>
            <person name="Santos C.G."/>
            <person name="Vieira J."/>
            <person name="Lopes T.F."/>
            <person name="Barchuk A.R."/>
            <person name="Hartfelder K."/>
            <person name="Simoes Z.L.P."/>
            <person name="Bitondi M.M.G."/>
            <person name="Pinheiro D.G."/>
        </authorList>
    </citation>
    <scope>NUCLEOTIDE SEQUENCE</scope>
    <source>
        <strain evidence="2">USP_RPSP 00005682</strain>
        <tissue evidence="2">Whole individual</tissue>
    </source>
</reference>
<feature type="compositionally biased region" description="Polar residues" evidence="1">
    <location>
        <begin position="24"/>
        <end position="33"/>
    </location>
</feature>
<name>A0A833VVU1_9HYME</name>
<feature type="region of interest" description="Disordered" evidence="1">
    <location>
        <begin position="1"/>
        <end position="52"/>
    </location>
</feature>
<evidence type="ECO:0000256" key="1">
    <source>
        <dbReference type="SAM" id="MobiDB-lite"/>
    </source>
</evidence>
<evidence type="ECO:0000313" key="2">
    <source>
        <dbReference type="EMBL" id="KAF3422189.1"/>
    </source>
</evidence>
<gene>
    <name evidence="2" type="ORF">E2986_11697</name>
</gene>
<dbReference type="AlphaFoldDB" id="A0A833VVU1"/>
<keyword evidence="3" id="KW-1185">Reference proteome</keyword>
<dbReference type="Proteomes" id="UP000655588">
    <property type="component" value="Unassembled WGS sequence"/>
</dbReference>